<comment type="caution">
    <text evidence="2">The sequence shown here is derived from an EMBL/GenBank/DDBJ whole genome shotgun (WGS) entry which is preliminary data.</text>
</comment>
<protein>
    <submittedName>
        <fullName evidence="2">Uncharacterized protein</fullName>
    </submittedName>
</protein>
<gene>
    <name evidence="2" type="ORF">ACFSKP_10700</name>
</gene>
<name>A0ABW5CY03_9BACT</name>
<proteinExistence type="predicted"/>
<sequence length="53" mass="5734">MANTSKSTGNKSSDKDPCWKGYEQAGMKDKNGKQVPNCIPESKSKSPSSKKKS</sequence>
<keyword evidence="3" id="KW-1185">Reference proteome</keyword>
<dbReference type="Proteomes" id="UP001597374">
    <property type="component" value="Unassembled WGS sequence"/>
</dbReference>
<organism evidence="2 3">
    <name type="scientific">Pontibacter ruber</name>
    <dbReference type="NCBI Taxonomy" id="1343895"/>
    <lineage>
        <taxon>Bacteria</taxon>
        <taxon>Pseudomonadati</taxon>
        <taxon>Bacteroidota</taxon>
        <taxon>Cytophagia</taxon>
        <taxon>Cytophagales</taxon>
        <taxon>Hymenobacteraceae</taxon>
        <taxon>Pontibacter</taxon>
    </lineage>
</organism>
<evidence type="ECO:0000256" key="1">
    <source>
        <dbReference type="SAM" id="MobiDB-lite"/>
    </source>
</evidence>
<evidence type="ECO:0000313" key="3">
    <source>
        <dbReference type="Proteomes" id="UP001597374"/>
    </source>
</evidence>
<feature type="compositionally biased region" description="Polar residues" evidence="1">
    <location>
        <begin position="1"/>
        <end position="11"/>
    </location>
</feature>
<dbReference type="EMBL" id="JBHUIM010000001">
    <property type="protein sequence ID" value="MFD2246724.1"/>
    <property type="molecule type" value="Genomic_DNA"/>
</dbReference>
<accession>A0ABW5CY03</accession>
<feature type="region of interest" description="Disordered" evidence="1">
    <location>
        <begin position="1"/>
        <end position="53"/>
    </location>
</feature>
<reference evidence="3" key="1">
    <citation type="journal article" date="2019" name="Int. J. Syst. Evol. Microbiol.">
        <title>The Global Catalogue of Microorganisms (GCM) 10K type strain sequencing project: providing services to taxonomists for standard genome sequencing and annotation.</title>
        <authorList>
            <consortium name="The Broad Institute Genomics Platform"/>
            <consortium name="The Broad Institute Genome Sequencing Center for Infectious Disease"/>
            <person name="Wu L."/>
            <person name="Ma J."/>
        </authorList>
    </citation>
    <scope>NUCLEOTIDE SEQUENCE [LARGE SCALE GENOMIC DNA]</scope>
    <source>
        <strain evidence="3">CGMCC 4.1782</strain>
    </source>
</reference>
<dbReference type="RefSeq" id="WP_250428502.1">
    <property type="nucleotide sequence ID" value="NZ_JALPRR010000001.1"/>
</dbReference>
<evidence type="ECO:0000313" key="2">
    <source>
        <dbReference type="EMBL" id="MFD2246724.1"/>
    </source>
</evidence>